<proteinExistence type="inferred from homology"/>
<dbReference type="FunFam" id="3.40.640.10:FF:000033">
    <property type="entry name" value="Aspartate aminotransferase"/>
    <property type="match status" value="1"/>
</dbReference>
<dbReference type="GO" id="GO:0006520">
    <property type="term" value="P:amino acid metabolic process"/>
    <property type="evidence" value="ECO:0007669"/>
    <property type="project" value="InterPro"/>
</dbReference>
<keyword evidence="6" id="KW-0663">Pyridoxal phosphate</keyword>
<comment type="cofactor">
    <cofactor evidence="1 7">
        <name>pyridoxal 5'-phosphate</name>
        <dbReference type="ChEBI" id="CHEBI:597326"/>
    </cofactor>
</comment>
<dbReference type="KEGG" id="abri:DFR85_10550"/>
<evidence type="ECO:0000256" key="2">
    <source>
        <dbReference type="ARBA" id="ARBA00007441"/>
    </source>
</evidence>
<dbReference type="PANTHER" id="PTHR46383:SF1">
    <property type="entry name" value="ASPARTATE AMINOTRANSFERASE"/>
    <property type="match status" value="1"/>
</dbReference>
<organism evidence="9 10">
    <name type="scientific">Acidianus brierleyi</name>
    <dbReference type="NCBI Taxonomy" id="41673"/>
    <lineage>
        <taxon>Archaea</taxon>
        <taxon>Thermoproteota</taxon>
        <taxon>Thermoprotei</taxon>
        <taxon>Sulfolobales</taxon>
        <taxon>Sulfolobaceae</taxon>
        <taxon>Acidianus</taxon>
    </lineage>
</organism>
<evidence type="ECO:0000256" key="7">
    <source>
        <dbReference type="RuleBase" id="RU000481"/>
    </source>
</evidence>
<dbReference type="AlphaFoldDB" id="A0A2U9IFZ6"/>
<protein>
    <recommendedName>
        <fullName evidence="7">Aminotransferase</fullName>
        <ecNumber evidence="7">2.6.1.-</ecNumber>
    </recommendedName>
</protein>
<comment type="similarity">
    <text evidence="2 7">Belongs to the class-I pyridoxal-phosphate-dependent aminotransferase family.</text>
</comment>
<dbReference type="InterPro" id="IPR050596">
    <property type="entry name" value="AspAT/PAT-like"/>
</dbReference>
<dbReference type="PROSITE" id="PS00105">
    <property type="entry name" value="AA_TRANSFER_CLASS_1"/>
    <property type="match status" value="1"/>
</dbReference>
<dbReference type="Pfam" id="PF00155">
    <property type="entry name" value="Aminotran_1_2"/>
    <property type="match status" value="1"/>
</dbReference>
<evidence type="ECO:0000313" key="10">
    <source>
        <dbReference type="Proteomes" id="UP000248044"/>
    </source>
</evidence>
<evidence type="ECO:0000313" key="9">
    <source>
        <dbReference type="EMBL" id="AWR94968.1"/>
    </source>
</evidence>
<dbReference type="OrthoDB" id="372018at2157"/>
<dbReference type="EC" id="2.6.1.-" evidence="7"/>
<dbReference type="InterPro" id="IPR004838">
    <property type="entry name" value="NHTrfase_class1_PyrdxlP-BS"/>
</dbReference>
<dbReference type="Proteomes" id="UP000248044">
    <property type="component" value="Chromosome"/>
</dbReference>
<sequence length="401" mass="45686">MQNFATSLGNLSGESTLLYQEIARKIEKEKGIKTINFGIGQPDVVTFSKIREAAKQALDQGFTAYTPALGIDDLRQKIAVELSEKYGNIKKEEIAITPGAKTALFVSFLLYINPGDEVILIDPAFYSYSEVIKLLGGKPVYAELRFSESEGFSIDIEKISKLINKKTKMIVLNNPHNPTGMVFRSKEIIKLQEIIKENKIILLSDEIYDHFIYEGEMRSVLQDPDWRDYVIYINGFSKTFSMTGWRLGYIAAKKEIIDKIGILASNIYTCATSFVQKAALEAFNTYDDVKNMIELFRRRRDIMYSELKKIKEFKIYKSPGTFYMFPEVSNILKKWNFDTKSLAIKLIEEAGVITVPGEVFPLNGGKQFLRMSFAIGEDKIKEGINRIKNVIEEVDEKSTHD</sequence>
<dbReference type="GO" id="GO:0030170">
    <property type="term" value="F:pyridoxal phosphate binding"/>
    <property type="evidence" value="ECO:0007669"/>
    <property type="project" value="InterPro"/>
</dbReference>
<name>A0A2U9IFZ6_9CREN</name>
<accession>A0A2U9IFZ6</accession>
<dbReference type="GeneID" id="36832600"/>
<dbReference type="Gene3D" id="3.40.640.10">
    <property type="entry name" value="Type I PLP-dependent aspartate aminotransferase-like (Major domain)"/>
    <property type="match status" value="1"/>
</dbReference>
<keyword evidence="10" id="KW-1185">Reference proteome</keyword>
<dbReference type="Gene3D" id="3.90.1150.10">
    <property type="entry name" value="Aspartate Aminotransferase, domain 1"/>
    <property type="match status" value="1"/>
</dbReference>
<reference evidence="9 10" key="1">
    <citation type="submission" date="2018-05" db="EMBL/GenBank/DDBJ databases">
        <title>Complete Genome Sequences of Extremely Thermoacidophilic, Metal-Mobilizing Type-Strain Members of the Archaeal Family Sulfolobaceae: Acidianus brierleyi DSM-1651T, Acidianus sulfidivorans DSM-18786T, Metallosphaera hakonensis DSM-7519T, and Metallosphaera prunae DSM-10039T.</title>
        <authorList>
            <person name="Counts J.A."/>
            <person name="Kelly R.M."/>
        </authorList>
    </citation>
    <scope>NUCLEOTIDE SEQUENCE [LARGE SCALE GENOMIC DNA]</scope>
    <source>
        <strain evidence="9 10">DSM 1651</strain>
    </source>
</reference>
<dbReference type="RefSeq" id="WP_110270849.1">
    <property type="nucleotide sequence ID" value="NZ_CP029289.2"/>
</dbReference>
<evidence type="ECO:0000259" key="8">
    <source>
        <dbReference type="Pfam" id="PF00155"/>
    </source>
</evidence>
<keyword evidence="4 7" id="KW-0032">Aminotransferase</keyword>
<feature type="domain" description="Aminotransferase class I/classII large" evidence="8">
    <location>
        <begin position="33"/>
        <end position="387"/>
    </location>
</feature>
<dbReference type="CDD" id="cd00609">
    <property type="entry name" value="AAT_like"/>
    <property type="match status" value="1"/>
</dbReference>
<dbReference type="PANTHER" id="PTHR46383">
    <property type="entry name" value="ASPARTATE AMINOTRANSFERASE"/>
    <property type="match status" value="1"/>
</dbReference>
<gene>
    <name evidence="9" type="ORF">DFR85_10550</name>
</gene>
<evidence type="ECO:0000256" key="4">
    <source>
        <dbReference type="ARBA" id="ARBA00022576"/>
    </source>
</evidence>
<evidence type="ECO:0000256" key="5">
    <source>
        <dbReference type="ARBA" id="ARBA00022679"/>
    </source>
</evidence>
<evidence type="ECO:0000256" key="3">
    <source>
        <dbReference type="ARBA" id="ARBA00011738"/>
    </source>
</evidence>
<dbReference type="InterPro" id="IPR015424">
    <property type="entry name" value="PyrdxlP-dep_Trfase"/>
</dbReference>
<dbReference type="GO" id="GO:0008483">
    <property type="term" value="F:transaminase activity"/>
    <property type="evidence" value="ECO:0007669"/>
    <property type="project" value="UniProtKB-KW"/>
</dbReference>
<dbReference type="InterPro" id="IPR015422">
    <property type="entry name" value="PyrdxlP-dep_Trfase_small"/>
</dbReference>
<keyword evidence="5 7" id="KW-0808">Transferase</keyword>
<comment type="subunit">
    <text evidence="3">Homodimer.</text>
</comment>
<dbReference type="SUPFAM" id="SSF53383">
    <property type="entry name" value="PLP-dependent transferases"/>
    <property type="match status" value="1"/>
</dbReference>
<evidence type="ECO:0000256" key="1">
    <source>
        <dbReference type="ARBA" id="ARBA00001933"/>
    </source>
</evidence>
<evidence type="ECO:0000256" key="6">
    <source>
        <dbReference type="ARBA" id="ARBA00022898"/>
    </source>
</evidence>
<dbReference type="EMBL" id="CP029289">
    <property type="protein sequence ID" value="AWR94968.1"/>
    <property type="molecule type" value="Genomic_DNA"/>
</dbReference>
<dbReference type="InterPro" id="IPR015421">
    <property type="entry name" value="PyrdxlP-dep_Trfase_major"/>
</dbReference>
<dbReference type="InterPro" id="IPR004839">
    <property type="entry name" value="Aminotransferase_I/II_large"/>
</dbReference>